<reference evidence="2" key="1">
    <citation type="journal article" date="2019" name="Int. J. Syst. Evol. Microbiol.">
        <title>The Global Catalogue of Microorganisms (GCM) 10K type strain sequencing project: providing services to taxonomists for standard genome sequencing and annotation.</title>
        <authorList>
            <consortium name="The Broad Institute Genomics Platform"/>
            <consortium name="The Broad Institute Genome Sequencing Center for Infectious Disease"/>
            <person name="Wu L."/>
            <person name="Ma J."/>
        </authorList>
    </citation>
    <scope>NUCLEOTIDE SEQUENCE [LARGE SCALE GENOMIC DNA]</scope>
    <source>
        <strain evidence="2">CGMCC 4.7289</strain>
    </source>
</reference>
<dbReference type="InterPro" id="IPR009959">
    <property type="entry name" value="Cyclase_SnoaL-like"/>
</dbReference>
<sequence length="151" mass="16848">MDHKDIVRNLTDELWNKGNLEICDDVYTSNCSFHDPSFPIDGIAGMKQQVAELRTAQPDLHMDVQEVLMDGDLTCARWTCGGTARNEFRGIPPTGKSYVMTGLIMDKWEGDRIVEEWVNYDLLGALTQLGVIPSMEEVAKSGSRHESGLAM</sequence>
<evidence type="ECO:0000313" key="2">
    <source>
        <dbReference type="Proteomes" id="UP001595816"/>
    </source>
</evidence>
<protein>
    <submittedName>
        <fullName evidence="1">Ester cyclase</fullName>
    </submittedName>
</protein>
<dbReference type="Pfam" id="PF07366">
    <property type="entry name" value="SnoaL"/>
    <property type="match status" value="1"/>
</dbReference>
<comment type="caution">
    <text evidence="1">The sequence shown here is derived from an EMBL/GenBank/DDBJ whole genome shotgun (WGS) entry which is preliminary data.</text>
</comment>
<evidence type="ECO:0000313" key="1">
    <source>
        <dbReference type="EMBL" id="MFC4135275.1"/>
    </source>
</evidence>
<dbReference type="RefSeq" id="WP_253763149.1">
    <property type="nucleotide sequence ID" value="NZ_JAMZDZ010000001.1"/>
</dbReference>
<keyword evidence="2" id="KW-1185">Reference proteome</keyword>
<name>A0ABV8LYB4_9ACTN</name>
<dbReference type="Proteomes" id="UP001595816">
    <property type="component" value="Unassembled WGS sequence"/>
</dbReference>
<dbReference type="InterPro" id="IPR032710">
    <property type="entry name" value="NTF2-like_dom_sf"/>
</dbReference>
<dbReference type="Gene3D" id="3.10.450.50">
    <property type="match status" value="1"/>
</dbReference>
<dbReference type="PANTHER" id="PTHR38436:SF1">
    <property type="entry name" value="ESTER CYCLASE"/>
    <property type="match status" value="1"/>
</dbReference>
<gene>
    <name evidence="1" type="ORF">ACFOZ4_32085</name>
</gene>
<dbReference type="SUPFAM" id="SSF54427">
    <property type="entry name" value="NTF2-like"/>
    <property type="match status" value="1"/>
</dbReference>
<dbReference type="EMBL" id="JBHSAY010000020">
    <property type="protein sequence ID" value="MFC4135275.1"/>
    <property type="molecule type" value="Genomic_DNA"/>
</dbReference>
<organism evidence="1 2">
    <name type="scientific">Hamadaea flava</name>
    <dbReference type="NCBI Taxonomy" id="1742688"/>
    <lineage>
        <taxon>Bacteria</taxon>
        <taxon>Bacillati</taxon>
        <taxon>Actinomycetota</taxon>
        <taxon>Actinomycetes</taxon>
        <taxon>Micromonosporales</taxon>
        <taxon>Micromonosporaceae</taxon>
        <taxon>Hamadaea</taxon>
    </lineage>
</organism>
<dbReference type="PANTHER" id="PTHR38436">
    <property type="entry name" value="POLYKETIDE CYCLASE SNOAL-LIKE DOMAIN"/>
    <property type="match status" value="1"/>
</dbReference>
<accession>A0ABV8LYB4</accession>
<proteinExistence type="predicted"/>